<comment type="caution">
    <text evidence="11">Lacks conserved residue(s) required for the propagation of feature annotation.</text>
</comment>
<evidence type="ECO:0000256" key="2">
    <source>
        <dbReference type="ARBA" id="ARBA00004651"/>
    </source>
</evidence>
<dbReference type="PANTHER" id="PTHR30183">
    <property type="entry name" value="MOLYBDENUM TRANSPORT SYSTEM PERMEASE PROTEIN MODB"/>
    <property type="match status" value="1"/>
</dbReference>
<evidence type="ECO:0000256" key="4">
    <source>
        <dbReference type="ARBA" id="ARBA00022448"/>
    </source>
</evidence>
<feature type="transmembrane region" description="Helical" evidence="10">
    <location>
        <begin position="130"/>
        <end position="152"/>
    </location>
</feature>
<sequence length="221" mass="24138">MDTTPIWLSLKTTVTATVITFILGILAARWRFGARGHWVGLVDAMLLLPLALPPTVIGLALLLFFGRNSPVGTLLSDIGIDVIFSWQATVITAVVASFPLMYQSAYAAFQQIDTELLDVGRLYGMNEWQLLWRVMLALAWPGILVGTILSFVRALGEFGATLMLAGSIPGRTQTIPLAIFFHVESGEIYQAGLLALVTLMISVAVLFIVRLPQSARVPLRR</sequence>
<dbReference type="GO" id="GO:0015098">
    <property type="term" value="F:molybdate ion transmembrane transporter activity"/>
    <property type="evidence" value="ECO:0007669"/>
    <property type="project" value="UniProtKB-UniRule"/>
</dbReference>
<comment type="similarity">
    <text evidence="3 11">Belongs to the binding-protein-dependent transport system permease family. CysTW subfamily.</text>
</comment>
<evidence type="ECO:0000256" key="1">
    <source>
        <dbReference type="ARBA" id="ARBA00002949"/>
    </source>
</evidence>
<comment type="subcellular location">
    <subcellularLocation>
        <location evidence="2 10">Cell membrane</location>
        <topology evidence="2 10">Multi-pass membrane protein</topology>
    </subcellularLocation>
</comment>
<evidence type="ECO:0000256" key="8">
    <source>
        <dbReference type="ARBA" id="ARBA00022989"/>
    </source>
</evidence>
<dbReference type="RefSeq" id="WP_075078683.1">
    <property type="nucleotide sequence ID" value="NZ_BDCO01000002.1"/>
</dbReference>
<evidence type="ECO:0000259" key="12">
    <source>
        <dbReference type="PROSITE" id="PS50928"/>
    </source>
</evidence>
<dbReference type="NCBIfam" id="TIGR02141">
    <property type="entry name" value="modB_ABC"/>
    <property type="match status" value="1"/>
</dbReference>
<dbReference type="GO" id="GO:0005886">
    <property type="term" value="C:plasma membrane"/>
    <property type="evidence" value="ECO:0007669"/>
    <property type="project" value="UniProtKB-SubCell"/>
</dbReference>
<dbReference type="Pfam" id="PF00528">
    <property type="entry name" value="BPD_transp_1"/>
    <property type="match status" value="1"/>
</dbReference>
<evidence type="ECO:0000256" key="11">
    <source>
        <dbReference type="RuleBase" id="RU365097"/>
    </source>
</evidence>
<dbReference type="Gene3D" id="1.10.3720.10">
    <property type="entry name" value="MetI-like"/>
    <property type="match status" value="1"/>
</dbReference>
<name>A0A146G5K4_TERSA</name>
<evidence type="ECO:0000313" key="13">
    <source>
        <dbReference type="EMBL" id="GAT32880.1"/>
    </source>
</evidence>
<reference evidence="14" key="1">
    <citation type="journal article" date="2017" name="Genome Announc.">
        <title>Draft Genome Sequence of Terrimicrobium sacchariphilum NM-5T, a Facultative Anaerobic Soil Bacterium of the Class Spartobacteria.</title>
        <authorList>
            <person name="Qiu Y.L."/>
            <person name="Tourlousse D.M."/>
            <person name="Matsuura N."/>
            <person name="Ohashi A."/>
            <person name="Sekiguchi Y."/>
        </authorList>
    </citation>
    <scope>NUCLEOTIDE SEQUENCE [LARGE SCALE GENOMIC DNA]</scope>
    <source>
        <strain evidence="14">NM-5</strain>
    </source>
</reference>
<dbReference type="EMBL" id="BDCO01000002">
    <property type="protein sequence ID" value="GAT32880.1"/>
    <property type="molecule type" value="Genomic_DNA"/>
</dbReference>
<feature type="domain" description="ABC transmembrane type-1" evidence="12">
    <location>
        <begin position="6"/>
        <end position="209"/>
    </location>
</feature>
<evidence type="ECO:0000256" key="10">
    <source>
        <dbReference type="RuleBase" id="RU363032"/>
    </source>
</evidence>
<evidence type="ECO:0000256" key="3">
    <source>
        <dbReference type="ARBA" id="ARBA00007069"/>
    </source>
</evidence>
<keyword evidence="4 10" id="KW-0813">Transport</keyword>
<feature type="transmembrane region" description="Helical" evidence="10">
    <location>
        <begin position="6"/>
        <end position="28"/>
    </location>
</feature>
<evidence type="ECO:0000256" key="9">
    <source>
        <dbReference type="ARBA" id="ARBA00023136"/>
    </source>
</evidence>
<evidence type="ECO:0000256" key="7">
    <source>
        <dbReference type="ARBA" id="ARBA00022692"/>
    </source>
</evidence>
<accession>A0A146G5K4</accession>
<dbReference type="InParanoid" id="A0A146G5K4"/>
<dbReference type="FunCoup" id="A0A146G5K4">
    <property type="interactions" value="195"/>
</dbReference>
<dbReference type="CDD" id="cd06261">
    <property type="entry name" value="TM_PBP2"/>
    <property type="match status" value="1"/>
</dbReference>
<proteinExistence type="inferred from homology"/>
<dbReference type="PROSITE" id="PS50928">
    <property type="entry name" value="ABC_TM1"/>
    <property type="match status" value="1"/>
</dbReference>
<dbReference type="InterPro" id="IPR011867">
    <property type="entry name" value="ModB_ABC"/>
</dbReference>
<protein>
    <recommendedName>
        <fullName evidence="11">Molybdenum transport system permease</fullName>
    </recommendedName>
</protein>
<gene>
    <name evidence="13" type="ORF">TSACC_21282</name>
</gene>
<keyword evidence="9 10" id="KW-0472">Membrane</keyword>
<feature type="transmembrane region" description="Helical" evidence="10">
    <location>
        <begin position="40"/>
        <end position="66"/>
    </location>
</feature>
<dbReference type="PANTHER" id="PTHR30183:SF3">
    <property type="entry name" value="MOLYBDENUM TRANSPORT SYSTEM PERMEASE PROTEIN MODB"/>
    <property type="match status" value="1"/>
</dbReference>
<dbReference type="InterPro" id="IPR035906">
    <property type="entry name" value="MetI-like_sf"/>
</dbReference>
<keyword evidence="8 10" id="KW-1133">Transmembrane helix</keyword>
<dbReference type="AlphaFoldDB" id="A0A146G5K4"/>
<dbReference type="Proteomes" id="UP000076023">
    <property type="component" value="Unassembled WGS sequence"/>
</dbReference>
<dbReference type="STRING" id="690879.TSACC_21282"/>
<feature type="transmembrane region" description="Helical" evidence="10">
    <location>
        <begin position="188"/>
        <end position="211"/>
    </location>
</feature>
<evidence type="ECO:0000256" key="6">
    <source>
        <dbReference type="ARBA" id="ARBA00022505"/>
    </source>
</evidence>
<organism evidence="13 14">
    <name type="scientific">Terrimicrobium sacchariphilum</name>
    <dbReference type="NCBI Taxonomy" id="690879"/>
    <lineage>
        <taxon>Bacteria</taxon>
        <taxon>Pseudomonadati</taxon>
        <taxon>Verrucomicrobiota</taxon>
        <taxon>Terrimicrobiia</taxon>
        <taxon>Terrimicrobiales</taxon>
        <taxon>Terrimicrobiaceae</taxon>
        <taxon>Terrimicrobium</taxon>
    </lineage>
</organism>
<comment type="caution">
    <text evidence="13">The sequence shown here is derived from an EMBL/GenBank/DDBJ whole genome shotgun (WGS) entry which is preliminary data.</text>
</comment>
<keyword evidence="7 10" id="KW-0812">Transmembrane</keyword>
<dbReference type="InterPro" id="IPR000515">
    <property type="entry name" value="MetI-like"/>
</dbReference>
<keyword evidence="5 11" id="KW-1003">Cell membrane</keyword>
<dbReference type="OrthoDB" id="9795403at2"/>
<evidence type="ECO:0000313" key="14">
    <source>
        <dbReference type="Proteomes" id="UP000076023"/>
    </source>
</evidence>
<comment type="function">
    <text evidence="1 11">Part of the binding-protein-dependent transport system for molybdenum; probably responsible for the translocation of the substrate across the membrane.</text>
</comment>
<evidence type="ECO:0000256" key="5">
    <source>
        <dbReference type="ARBA" id="ARBA00022475"/>
    </source>
</evidence>
<keyword evidence="6 11" id="KW-0500">Molybdenum</keyword>
<dbReference type="SUPFAM" id="SSF161098">
    <property type="entry name" value="MetI-like"/>
    <property type="match status" value="1"/>
</dbReference>
<keyword evidence="14" id="KW-1185">Reference proteome</keyword>